<evidence type="ECO:0000256" key="2">
    <source>
        <dbReference type="PROSITE-ProRule" id="PRU00708"/>
    </source>
</evidence>
<dbReference type="Gene3D" id="1.25.40.10">
    <property type="entry name" value="Tetratricopeptide repeat domain"/>
    <property type="match status" value="3"/>
</dbReference>
<dbReference type="InterPro" id="IPR011990">
    <property type="entry name" value="TPR-like_helical_dom_sf"/>
</dbReference>
<dbReference type="PANTHER" id="PTHR47926">
    <property type="entry name" value="PENTATRICOPEPTIDE REPEAT-CONTAINING PROTEIN"/>
    <property type="match status" value="1"/>
</dbReference>
<dbReference type="PROSITE" id="PS51375">
    <property type="entry name" value="PPR"/>
    <property type="match status" value="2"/>
</dbReference>
<dbReference type="OMA" id="HAYIMIC"/>
<feature type="repeat" description="PPR" evidence="2">
    <location>
        <begin position="268"/>
        <end position="298"/>
    </location>
</feature>
<dbReference type="PANTHER" id="PTHR47926:SF393">
    <property type="entry name" value="REPEAT-CONTAINING PROTEIN, PUTATIVE-RELATED"/>
    <property type="match status" value="1"/>
</dbReference>
<proteinExistence type="predicted"/>
<dbReference type="Pfam" id="PF01535">
    <property type="entry name" value="PPR"/>
    <property type="match status" value="3"/>
</dbReference>
<sequence length="308" mass="33273">MSKTPFGLSHLADRCTSLRQLSQVHAQMLVTARIPSDNYAASRLLSFYATNGHLPLALSLFSLTPSPNSFFFNTLIRASSSSASSAFALYSRMLRSAVSPGKHTFPFLLKASANLGSPSLSKQIHDHVIKYGLELDRYVTNGLTHSYACSGMVVDARKVFDGTTERNSMIWTTMVSGYARNGLADEAIGLFEEMVGLGVELCGATMASVLSACARSGGLETGRRVHGIVKEKGVEVGVILGTALVDMYAKNGAIFEAREVFVGMPERNVATWNAMICGLAHHGHSEGAVCLFRELERLVKSTRRSVSE</sequence>
<evidence type="ECO:0000256" key="1">
    <source>
        <dbReference type="ARBA" id="ARBA00022737"/>
    </source>
</evidence>
<reference evidence="4" key="1">
    <citation type="journal article" date="2017" name="Nat. Commun.">
        <title>The asparagus genome sheds light on the origin and evolution of a young Y chromosome.</title>
        <authorList>
            <person name="Harkess A."/>
            <person name="Zhou J."/>
            <person name="Xu C."/>
            <person name="Bowers J.E."/>
            <person name="Van der Hulst R."/>
            <person name="Ayyampalayam S."/>
            <person name="Mercati F."/>
            <person name="Riccardi P."/>
            <person name="McKain M.R."/>
            <person name="Kakrana A."/>
            <person name="Tang H."/>
            <person name="Ray J."/>
            <person name="Groenendijk J."/>
            <person name="Arikit S."/>
            <person name="Mathioni S.M."/>
            <person name="Nakano M."/>
            <person name="Shan H."/>
            <person name="Telgmann-Rauber A."/>
            <person name="Kanno A."/>
            <person name="Yue Z."/>
            <person name="Chen H."/>
            <person name="Li W."/>
            <person name="Chen Y."/>
            <person name="Xu X."/>
            <person name="Zhang Y."/>
            <person name="Luo S."/>
            <person name="Chen H."/>
            <person name="Gao J."/>
            <person name="Mao Z."/>
            <person name="Pires J.C."/>
            <person name="Luo M."/>
            <person name="Kudrna D."/>
            <person name="Wing R.A."/>
            <person name="Meyers B.C."/>
            <person name="Yi K."/>
            <person name="Kong H."/>
            <person name="Lavrijsen P."/>
            <person name="Sunseri F."/>
            <person name="Falavigna A."/>
            <person name="Ye Y."/>
            <person name="Leebens-Mack J.H."/>
            <person name="Chen G."/>
        </authorList>
    </citation>
    <scope>NUCLEOTIDE SEQUENCE [LARGE SCALE GENOMIC DNA]</scope>
    <source>
        <strain evidence="4">cv. DH0086</strain>
    </source>
</reference>
<dbReference type="EMBL" id="CM007382">
    <property type="protein sequence ID" value="ONK77250.1"/>
    <property type="molecule type" value="Genomic_DNA"/>
</dbReference>
<dbReference type="Gramene" id="ONK77250">
    <property type="protein sequence ID" value="ONK77250"/>
    <property type="gene ID" value="A4U43_C02F4620"/>
</dbReference>
<accession>A0A5P1FKY2</accession>
<feature type="repeat" description="PPR" evidence="2">
    <location>
        <begin position="167"/>
        <end position="201"/>
    </location>
</feature>
<gene>
    <name evidence="3" type="ORF">A4U43_C02F4620</name>
</gene>
<evidence type="ECO:0008006" key="5">
    <source>
        <dbReference type="Google" id="ProtNLM"/>
    </source>
</evidence>
<dbReference type="GO" id="GO:0009451">
    <property type="term" value="P:RNA modification"/>
    <property type="evidence" value="ECO:0007669"/>
    <property type="project" value="InterPro"/>
</dbReference>
<evidence type="ECO:0000313" key="4">
    <source>
        <dbReference type="Proteomes" id="UP000243459"/>
    </source>
</evidence>
<evidence type="ECO:0000313" key="3">
    <source>
        <dbReference type="EMBL" id="ONK77250.1"/>
    </source>
</evidence>
<protein>
    <recommendedName>
        <fullName evidence="5">Pentatricopeptide repeat-containing protein</fullName>
    </recommendedName>
</protein>
<dbReference type="GO" id="GO:0003723">
    <property type="term" value="F:RNA binding"/>
    <property type="evidence" value="ECO:0007669"/>
    <property type="project" value="InterPro"/>
</dbReference>
<dbReference type="FunFam" id="1.25.40.10:FF:000427">
    <property type="entry name" value="Pentatricopeptide repeat-containing protein chloroplastic"/>
    <property type="match status" value="1"/>
</dbReference>
<keyword evidence="4" id="KW-1185">Reference proteome</keyword>
<name>A0A5P1FKY2_ASPOF</name>
<dbReference type="AlphaFoldDB" id="A0A5P1FKY2"/>
<dbReference type="InterPro" id="IPR002885">
    <property type="entry name" value="PPR_rpt"/>
</dbReference>
<keyword evidence="1" id="KW-0677">Repeat</keyword>
<dbReference type="Proteomes" id="UP000243459">
    <property type="component" value="Chromosome 2"/>
</dbReference>
<organism evidence="3 4">
    <name type="scientific">Asparagus officinalis</name>
    <name type="common">Garden asparagus</name>
    <dbReference type="NCBI Taxonomy" id="4686"/>
    <lineage>
        <taxon>Eukaryota</taxon>
        <taxon>Viridiplantae</taxon>
        <taxon>Streptophyta</taxon>
        <taxon>Embryophyta</taxon>
        <taxon>Tracheophyta</taxon>
        <taxon>Spermatophyta</taxon>
        <taxon>Magnoliopsida</taxon>
        <taxon>Liliopsida</taxon>
        <taxon>Asparagales</taxon>
        <taxon>Asparagaceae</taxon>
        <taxon>Asparagoideae</taxon>
        <taxon>Asparagus</taxon>
    </lineage>
</organism>
<dbReference type="NCBIfam" id="TIGR00756">
    <property type="entry name" value="PPR"/>
    <property type="match status" value="2"/>
</dbReference>
<dbReference type="InterPro" id="IPR046960">
    <property type="entry name" value="PPR_At4g14850-like_plant"/>
</dbReference>